<evidence type="ECO:0000256" key="10">
    <source>
        <dbReference type="ARBA" id="ARBA00048372"/>
    </source>
</evidence>
<dbReference type="PANTHER" id="PTHR23100">
    <property type="entry name" value="ARGININE BIOSYNTHESIS BIFUNCTIONAL PROTEIN ARGJ"/>
    <property type="match status" value="1"/>
</dbReference>
<dbReference type="FunFam" id="3.60.70.12:FF:000001">
    <property type="entry name" value="Arginine biosynthesis bifunctional protein ArgJ, chloroplastic"/>
    <property type="match status" value="1"/>
</dbReference>
<comment type="catalytic activity">
    <reaction evidence="11 13">
        <text>N(2)-acetyl-L-ornithine + L-glutamate = N-acetyl-L-glutamate + L-ornithine</text>
        <dbReference type="Rhea" id="RHEA:15349"/>
        <dbReference type="ChEBI" id="CHEBI:29985"/>
        <dbReference type="ChEBI" id="CHEBI:44337"/>
        <dbReference type="ChEBI" id="CHEBI:46911"/>
        <dbReference type="ChEBI" id="CHEBI:57805"/>
        <dbReference type="EC" id="2.3.1.35"/>
    </reaction>
</comment>
<feature type="binding site" evidence="13">
    <location>
        <position position="193"/>
    </location>
    <ligand>
        <name>substrate</name>
    </ligand>
</feature>
<comment type="similarity">
    <text evidence="2 13">Belongs to the ArgJ family.</text>
</comment>
<keyword evidence="13" id="KW-0963">Cytoplasm</keyword>
<evidence type="ECO:0000256" key="13">
    <source>
        <dbReference type="HAMAP-Rule" id="MF_01106"/>
    </source>
</evidence>
<name>A0A9D2L6N3_9FIRM</name>
<reference evidence="14" key="1">
    <citation type="journal article" date="2021" name="PeerJ">
        <title>Extensive microbial diversity within the chicken gut microbiome revealed by metagenomics and culture.</title>
        <authorList>
            <person name="Gilroy R."/>
            <person name="Ravi A."/>
            <person name="Getino M."/>
            <person name="Pursley I."/>
            <person name="Horton D.L."/>
            <person name="Alikhan N.F."/>
            <person name="Baker D."/>
            <person name="Gharbi K."/>
            <person name="Hall N."/>
            <person name="Watson M."/>
            <person name="Adriaenssens E.M."/>
            <person name="Foster-Nyarko E."/>
            <person name="Jarju S."/>
            <person name="Secka A."/>
            <person name="Antonio M."/>
            <person name="Oren A."/>
            <person name="Chaudhuri R.R."/>
            <person name="La Ragione R."/>
            <person name="Hildebrand F."/>
            <person name="Pallen M.J."/>
        </authorList>
    </citation>
    <scope>NUCLEOTIDE SEQUENCE</scope>
    <source>
        <strain evidence="14">CHK188-4685</strain>
    </source>
</reference>
<organism evidence="14 15">
    <name type="scientific">Candidatus Enterocloster faecavium</name>
    <dbReference type="NCBI Taxonomy" id="2838560"/>
    <lineage>
        <taxon>Bacteria</taxon>
        <taxon>Bacillati</taxon>
        <taxon>Bacillota</taxon>
        <taxon>Clostridia</taxon>
        <taxon>Lachnospirales</taxon>
        <taxon>Lachnospiraceae</taxon>
        <taxon>Enterocloster</taxon>
    </lineage>
</organism>
<feature type="binding site" evidence="13">
    <location>
        <position position="405"/>
    </location>
    <ligand>
        <name>substrate</name>
    </ligand>
</feature>
<feature type="active site" description="Nucleophile" evidence="13">
    <location>
        <position position="193"/>
    </location>
</feature>
<comment type="subcellular location">
    <subcellularLocation>
        <location evidence="1 13">Cytoplasm</location>
    </subcellularLocation>
</comment>
<keyword evidence="9 13" id="KW-0012">Acyltransferase</keyword>
<evidence type="ECO:0000256" key="4">
    <source>
        <dbReference type="ARBA" id="ARBA00022571"/>
    </source>
</evidence>
<protein>
    <recommendedName>
        <fullName evidence="13">Arginine biosynthesis bifunctional protein ArgJ</fullName>
    </recommendedName>
    <domain>
        <recommendedName>
            <fullName evidence="13">Glutamate N-acetyltransferase</fullName>
            <ecNumber evidence="13">2.3.1.35</ecNumber>
        </recommendedName>
        <alternativeName>
            <fullName evidence="13">Ornithine acetyltransferase</fullName>
            <shortName evidence="13">OATase</shortName>
        </alternativeName>
        <alternativeName>
            <fullName evidence="13">Ornithine transacetylase</fullName>
        </alternativeName>
    </domain>
    <domain>
        <recommendedName>
            <fullName evidence="13">Amino-acid acetyltransferase</fullName>
            <ecNumber evidence="13">2.3.1.1</ecNumber>
        </recommendedName>
        <alternativeName>
            <fullName evidence="13">N-acetylglutamate synthase</fullName>
            <shortName evidence="13">AGSase</shortName>
        </alternativeName>
    </domain>
    <component>
        <recommendedName>
            <fullName evidence="13">Arginine biosynthesis bifunctional protein ArgJ alpha chain</fullName>
        </recommendedName>
    </component>
    <component>
        <recommendedName>
            <fullName evidence="13">Arginine biosynthesis bifunctional protein ArgJ beta chain</fullName>
        </recommendedName>
    </component>
</protein>
<evidence type="ECO:0000256" key="6">
    <source>
        <dbReference type="ARBA" id="ARBA00022679"/>
    </source>
</evidence>
<dbReference type="HAMAP" id="MF_01106">
    <property type="entry name" value="ArgJ"/>
    <property type="match status" value="1"/>
</dbReference>
<keyword evidence="4 13" id="KW-0055">Arginine biosynthesis</keyword>
<dbReference type="SUPFAM" id="SSF56266">
    <property type="entry name" value="DmpA/ArgJ-like"/>
    <property type="match status" value="1"/>
</dbReference>
<feature type="binding site" evidence="13">
    <location>
        <position position="410"/>
    </location>
    <ligand>
        <name>substrate</name>
    </ligand>
</feature>
<comment type="catalytic activity">
    <reaction evidence="10 13">
        <text>L-glutamate + acetyl-CoA = N-acetyl-L-glutamate + CoA + H(+)</text>
        <dbReference type="Rhea" id="RHEA:24292"/>
        <dbReference type="ChEBI" id="CHEBI:15378"/>
        <dbReference type="ChEBI" id="CHEBI:29985"/>
        <dbReference type="ChEBI" id="CHEBI:44337"/>
        <dbReference type="ChEBI" id="CHEBI:57287"/>
        <dbReference type="ChEBI" id="CHEBI:57288"/>
        <dbReference type="EC" id="2.3.1.1"/>
    </reaction>
</comment>
<feature type="chain" id="PRO_5039765919" description="Arginine biosynthesis bifunctional protein ArgJ alpha chain" evidence="13">
    <location>
        <begin position="1"/>
        <end position="192"/>
    </location>
</feature>
<keyword evidence="5 13" id="KW-0028">Amino-acid biosynthesis</keyword>
<dbReference type="AlphaFoldDB" id="A0A9D2L6N3"/>
<proteinExistence type="inferred from homology"/>
<dbReference type="EC" id="2.3.1.1" evidence="13"/>
<dbReference type="InterPro" id="IPR002813">
    <property type="entry name" value="Arg_biosynth_ArgJ"/>
</dbReference>
<dbReference type="Gene3D" id="3.60.70.12">
    <property type="entry name" value="L-amino peptidase D-ALA esterase/amidase"/>
    <property type="match status" value="1"/>
</dbReference>
<accession>A0A9D2L6N3</accession>
<comment type="function">
    <text evidence="12 13">Catalyzes two activities which are involved in the cyclic version of arginine biosynthesis: the synthesis of N-acetylglutamate from glutamate and acetyl-CoA as the acetyl donor, and of ornithine by transacetylation between N(2)-acetylornithine and glutamate.</text>
</comment>
<comment type="pathway">
    <text evidence="13">Amino-acid biosynthesis; L-arginine biosynthesis; N(2)-acetyl-L-ornithine from L-glutamate: step 1/4.</text>
</comment>
<dbReference type="NCBIfam" id="TIGR00120">
    <property type="entry name" value="ArgJ"/>
    <property type="match status" value="1"/>
</dbReference>
<feature type="site" description="Involved in the stabilization of negative charge on the oxyanion by the formation of the oxyanion hole" evidence="13">
    <location>
        <position position="117"/>
    </location>
</feature>
<dbReference type="EC" id="2.3.1.35" evidence="13"/>
<evidence type="ECO:0000256" key="12">
    <source>
        <dbReference type="ARBA" id="ARBA00054976"/>
    </source>
</evidence>
<dbReference type="GO" id="GO:0006592">
    <property type="term" value="P:ornithine biosynthetic process"/>
    <property type="evidence" value="ECO:0007669"/>
    <property type="project" value="TreeGrafter"/>
</dbReference>
<keyword evidence="6 13" id="KW-0808">Transferase</keyword>
<sequence length="410" mass="43458">MEQFQVISGGVTAAKGFQAAFTAAEIKYKDRPDMAMIYSEENCRLAGTFTTNVVKAAPVLWDKALVEGGKPARAVVINAGIANACTGKEGMDYCGQTAKCCGEALKIPEDSVLVASTGVIGMQLPMDRICSGIRAMAPKLAPGPESGAEAAKAIMTTDTKPKEAAVSLQLGGKTVTIGGMCKGSGMIHPNMCTMLSFITTDAAISRELLLKALREDVEDTYNMISVDGDTSTNDTVLLLANGMAGNPEICQENEDYEAFCKALHYVNETLAKKIAGDGEGCTALFEVQIKGAATKEEAKILAKSVITSNLTKAAIFGHDANWGRILCAMGYSGVQFDPEKVDLYFESAAGSMQIIENGVALDYGEEEATKILSCPEVTAIADVKMGQETATAWGCDLTFDYVKINADYRS</sequence>
<dbReference type="GO" id="GO:0004358">
    <property type="term" value="F:L-glutamate N-acetyltransferase activity, acting on acetyl-L-ornithine as donor"/>
    <property type="evidence" value="ECO:0007669"/>
    <property type="project" value="UniProtKB-UniRule"/>
</dbReference>
<reference evidence="14" key="2">
    <citation type="submission" date="2021-04" db="EMBL/GenBank/DDBJ databases">
        <authorList>
            <person name="Gilroy R."/>
        </authorList>
    </citation>
    <scope>NUCLEOTIDE SEQUENCE</scope>
    <source>
        <strain evidence="14">CHK188-4685</strain>
    </source>
</reference>
<dbReference type="PANTHER" id="PTHR23100:SF0">
    <property type="entry name" value="ARGININE BIOSYNTHESIS BIFUNCTIONAL PROTEIN ARGJ, MITOCHONDRIAL"/>
    <property type="match status" value="1"/>
</dbReference>
<evidence type="ECO:0000256" key="9">
    <source>
        <dbReference type="ARBA" id="ARBA00023315"/>
    </source>
</evidence>
<dbReference type="FunFam" id="3.10.20.340:FF:000001">
    <property type="entry name" value="Arginine biosynthesis bifunctional protein ArgJ, chloroplastic"/>
    <property type="match status" value="1"/>
</dbReference>
<dbReference type="FunFam" id="3.30.2330.10:FF:000001">
    <property type="entry name" value="Arginine biosynthesis bifunctional protein ArgJ, mitochondrial"/>
    <property type="match status" value="1"/>
</dbReference>
<feature type="binding site" evidence="13">
    <location>
        <position position="279"/>
    </location>
    <ligand>
        <name>substrate</name>
    </ligand>
</feature>
<evidence type="ECO:0000256" key="2">
    <source>
        <dbReference type="ARBA" id="ARBA00006774"/>
    </source>
</evidence>
<keyword evidence="8 13" id="KW-0511">Multifunctional enzyme</keyword>
<evidence type="ECO:0000256" key="11">
    <source>
        <dbReference type="ARBA" id="ARBA00049439"/>
    </source>
</evidence>
<keyword evidence="7 13" id="KW-0068">Autocatalytic cleavage</keyword>
<dbReference type="GO" id="GO:0004042">
    <property type="term" value="F:L-glutamate N-acetyltransferase activity"/>
    <property type="evidence" value="ECO:0007669"/>
    <property type="project" value="UniProtKB-UniRule"/>
</dbReference>
<gene>
    <name evidence="13 14" type="primary">argJ</name>
    <name evidence="14" type="ORF">H9716_03330</name>
</gene>
<evidence type="ECO:0000313" key="15">
    <source>
        <dbReference type="Proteomes" id="UP000886804"/>
    </source>
</evidence>
<dbReference type="Pfam" id="PF01960">
    <property type="entry name" value="ArgJ"/>
    <property type="match status" value="1"/>
</dbReference>
<dbReference type="GO" id="GO:0005737">
    <property type="term" value="C:cytoplasm"/>
    <property type="evidence" value="ECO:0007669"/>
    <property type="project" value="UniProtKB-SubCell"/>
</dbReference>
<evidence type="ECO:0000256" key="1">
    <source>
        <dbReference type="ARBA" id="ARBA00004496"/>
    </source>
</evidence>
<feature type="site" description="Involved in the stabilization of negative charge on the oxyanion by the formation of the oxyanion hole" evidence="13">
    <location>
        <position position="118"/>
    </location>
</feature>
<feature type="binding site" evidence="13">
    <location>
        <position position="182"/>
    </location>
    <ligand>
        <name>substrate</name>
    </ligand>
</feature>
<dbReference type="InterPro" id="IPR016117">
    <property type="entry name" value="ArgJ-like_dom_sf"/>
</dbReference>
<dbReference type="Gene3D" id="3.10.20.340">
    <property type="entry name" value="ArgJ beta chain, C-terminal domain"/>
    <property type="match status" value="1"/>
</dbReference>
<dbReference type="NCBIfam" id="NF003802">
    <property type="entry name" value="PRK05388.1"/>
    <property type="match status" value="1"/>
</dbReference>
<comment type="pathway">
    <text evidence="13">Amino-acid biosynthesis; L-arginine biosynthesis; L-ornithine and N-acetyl-L-glutamate from L-glutamate and N(2)-acetyl-L-ornithine (cyclic): step 1/1.</text>
</comment>
<dbReference type="CDD" id="cd02152">
    <property type="entry name" value="OAT"/>
    <property type="match status" value="1"/>
</dbReference>
<evidence type="ECO:0000256" key="8">
    <source>
        <dbReference type="ARBA" id="ARBA00023268"/>
    </source>
</evidence>
<evidence type="ECO:0000313" key="14">
    <source>
        <dbReference type="EMBL" id="HJB06880.1"/>
    </source>
</evidence>
<evidence type="ECO:0000256" key="5">
    <source>
        <dbReference type="ARBA" id="ARBA00022605"/>
    </source>
</evidence>
<comment type="caution">
    <text evidence="14">The sequence shown here is derived from an EMBL/GenBank/DDBJ whole genome shotgun (WGS) entry which is preliminary data.</text>
</comment>
<dbReference type="InterPro" id="IPR042195">
    <property type="entry name" value="ArgJ_beta_C"/>
</dbReference>
<dbReference type="GO" id="GO:0006526">
    <property type="term" value="P:L-arginine biosynthetic process"/>
    <property type="evidence" value="ECO:0007669"/>
    <property type="project" value="UniProtKB-UniRule"/>
</dbReference>
<evidence type="ECO:0000256" key="7">
    <source>
        <dbReference type="ARBA" id="ARBA00022813"/>
    </source>
</evidence>
<dbReference type="Proteomes" id="UP000886804">
    <property type="component" value="Unassembled WGS sequence"/>
</dbReference>
<comment type="subunit">
    <text evidence="3 13">Heterotetramer of two alpha and two beta chains.</text>
</comment>
<feature type="binding site" evidence="13">
    <location>
        <position position="156"/>
    </location>
    <ligand>
        <name>substrate</name>
    </ligand>
</feature>
<comment type="caution">
    <text evidence="13">Lacks conserved residue(s) required for the propagation of feature annotation.</text>
</comment>
<evidence type="ECO:0000256" key="3">
    <source>
        <dbReference type="ARBA" id="ARBA00011475"/>
    </source>
</evidence>
<feature type="chain" id="PRO_5039765920" description="Arginine biosynthesis bifunctional protein ArgJ beta chain" evidence="13">
    <location>
        <begin position="193"/>
        <end position="410"/>
    </location>
</feature>
<dbReference type="EMBL" id="DWYS01000041">
    <property type="protein sequence ID" value="HJB06880.1"/>
    <property type="molecule type" value="Genomic_DNA"/>
</dbReference>